<dbReference type="Proteomes" id="UP000009183">
    <property type="component" value="Chromosome 5"/>
</dbReference>
<dbReference type="HOGENOM" id="CLU_3411297_0_0_1"/>
<protein>
    <submittedName>
        <fullName evidence="1">Uncharacterized protein</fullName>
    </submittedName>
</protein>
<proteinExistence type="predicted"/>
<gene>
    <name evidence="1" type="ordered locus">VIT_05s0049g02020</name>
</gene>
<accession>F6H8T0</accession>
<reference evidence="2" key="1">
    <citation type="journal article" date="2007" name="Nature">
        <title>The grapevine genome sequence suggests ancestral hexaploidization in major angiosperm phyla.</title>
        <authorList>
            <consortium name="The French-Italian Public Consortium for Grapevine Genome Characterization."/>
            <person name="Jaillon O."/>
            <person name="Aury J.-M."/>
            <person name="Noel B."/>
            <person name="Policriti A."/>
            <person name="Clepet C."/>
            <person name="Casagrande A."/>
            <person name="Choisne N."/>
            <person name="Aubourg S."/>
            <person name="Vitulo N."/>
            <person name="Jubin C."/>
            <person name="Vezzi A."/>
            <person name="Legeai F."/>
            <person name="Hugueney P."/>
            <person name="Dasilva C."/>
            <person name="Horner D."/>
            <person name="Mica E."/>
            <person name="Jublot D."/>
            <person name="Poulain J."/>
            <person name="Bruyere C."/>
            <person name="Billault A."/>
            <person name="Segurens B."/>
            <person name="Gouyvenoux M."/>
            <person name="Ugarte E."/>
            <person name="Cattonaro F."/>
            <person name="Anthouard V."/>
            <person name="Vico V."/>
            <person name="Del Fabbro C."/>
            <person name="Alaux M."/>
            <person name="Di Gaspero G."/>
            <person name="Dumas V."/>
            <person name="Felice N."/>
            <person name="Paillard S."/>
            <person name="Juman I."/>
            <person name="Moroldo M."/>
            <person name="Scalabrin S."/>
            <person name="Canaguier A."/>
            <person name="Le Clainche I."/>
            <person name="Malacrida G."/>
            <person name="Durand E."/>
            <person name="Pesole G."/>
            <person name="Laucou V."/>
            <person name="Chatelet P."/>
            <person name="Merdinoglu D."/>
            <person name="Delledonne M."/>
            <person name="Pezzotti M."/>
            <person name="Lecharny A."/>
            <person name="Scarpelli C."/>
            <person name="Artiguenave F."/>
            <person name="Pe M.E."/>
            <person name="Valle G."/>
            <person name="Morgante M."/>
            <person name="Caboche M."/>
            <person name="Adam-Blondon A.-F."/>
            <person name="Weissenbach J."/>
            <person name="Quetier F."/>
            <person name="Wincker P."/>
        </authorList>
    </citation>
    <scope>NUCLEOTIDE SEQUENCE [LARGE SCALE GENOMIC DNA]</scope>
    <source>
        <strain evidence="2">cv. Pinot noir / PN40024</strain>
    </source>
</reference>
<evidence type="ECO:0000313" key="2">
    <source>
        <dbReference type="Proteomes" id="UP000009183"/>
    </source>
</evidence>
<evidence type="ECO:0000313" key="1">
    <source>
        <dbReference type="EMBL" id="CCB48629.1"/>
    </source>
</evidence>
<name>F6H8T0_VITVI</name>
<dbReference type="InParanoid" id="F6H8T0"/>
<organism evidence="1 2">
    <name type="scientific">Vitis vinifera</name>
    <name type="common">Grape</name>
    <dbReference type="NCBI Taxonomy" id="29760"/>
    <lineage>
        <taxon>Eukaryota</taxon>
        <taxon>Viridiplantae</taxon>
        <taxon>Streptophyta</taxon>
        <taxon>Embryophyta</taxon>
        <taxon>Tracheophyta</taxon>
        <taxon>Spermatophyta</taxon>
        <taxon>Magnoliopsida</taxon>
        <taxon>eudicotyledons</taxon>
        <taxon>Gunneridae</taxon>
        <taxon>Pentapetalae</taxon>
        <taxon>rosids</taxon>
        <taxon>Vitales</taxon>
        <taxon>Vitaceae</taxon>
        <taxon>Viteae</taxon>
        <taxon>Vitis</taxon>
    </lineage>
</organism>
<keyword evidence="2" id="KW-1185">Reference proteome</keyword>
<dbReference type="STRING" id="29760.F6H8T0"/>
<sequence>MASGGSYGNSSQKINYVFKVVMIGDTEVGKS</sequence>
<dbReference type="AlphaFoldDB" id="F6H8T0"/>
<dbReference type="PaxDb" id="29760-VIT_05s0049g02020.t01"/>
<dbReference type="EMBL" id="FN595496">
    <property type="protein sequence ID" value="CCB48629.1"/>
    <property type="molecule type" value="Genomic_DNA"/>
</dbReference>